<feature type="transmembrane region" description="Helical" evidence="5">
    <location>
        <begin position="210"/>
        <end position="233"/>
    </location>
</feature>
<evidence type="ECO:0000259" key="6">
    <source>
        <dbReference type="PROSITE" id="PS50850"/>
    </source>
</evidence>
<dbReference type="EMBL" id="CAJOBA010002186">
    <property type="protein sequence ID" value="CAF3633889.1"/>
    <property type="molecule type" value="Genomic_DNA"/>
</dbReference>
<protein>
    <recommendedName>
        <fullName evidence="6">Major facilitator superfamily (MFS) profile domain-containing protein</fullName>
    </recommendedName>
</protein>
<dbReference type="GO" id="GO:0016020">
    <property type="term" value="C:membrane"/>
    <property type="evidence" value="ECO:0007669"/>
    <property type="project" value="UniProtKB-SubCell"/>
</dbReference>
<evidence type="ECO:0000313" key="8">
    <source>
        <dbReference type="EMBL" id="CAF3633889.1"/>
    </source>
</evidence>
<dbReference type="InterPro" id="IPR005828">
    <property type="entry name" value="MFS_sugar_transport-like"/>
</dbReference>
<proteinExistence type="predicted"/>
<evidence type="ECO:0000256" key="3">
    <source>
        <dbReference type="ARBA" id="ARBA00022989"/>
    </source>
</evidence>
<keyword evidence="4 5" id="KW-0472">Membrane</keyword>
<dbReference type="InterPro" id="IPR020846">
    <property type="entry name" value="MFS_dom"/>
</dbReference>
<feature type="transmembrane region" description="Helical" evidence="5">
    <location>
        <begin position="269"/>
        <end position="287"/>
    </location>
</feature>
<feature type="transmembrane region" description="Helical" evidence="5">
    <location>
        <begin position="41"/>
        <end position="63"/>
    </location>
</feature>
<dbReference type="SUPFAM" id="SSF103473">
    <property type="entry name" value="MFS general substrate transporter"/>
    <property type="match status" value="1"/>
</dbReference>
<gene>
    <name evidence="7" type="ORF">OVA965_LOCUS7021</name>
    <name evidence="8" type="ORF">TMI583_LOCUS7017</name>
</gene>
<feature type="transmembrane region" description="Helical" evidence="5">
    <location>
        <begin position="421"/>
        <end position="440"/>
    </location>
</feature>
<evidence type="ECO:0000256" key="1">
    <source>
        <dbReference type="ARBA" id="ARBA00004141"/>
    </source>
</evidence>
<feature type="transmembrane region" description="Helical" evidence="5">
    <location>
        <begin position="245"/>
        <end position="263"/>
    </location>
</feature>
<dbReference type="Proteomes" id="UP000677228">
    <property type="component" value="Unassembled WGS sequence"/>
</dbReference>
<organism evidence="7 9">
    <name type="scientific">Didymodactylos carnosus</name>
    <dbReference type="NCBI Taxonomy" id="1234261"/>
    <lineage>
        <taxon>Eukaryota</taxon>
        <taxon>Metazoa</taxon>
        <taxon>Spiralia</taxon>
        <taxon>Gnathifera</taxon>
        <taxon>Rotifera</taxon>
        <taxon>Eurotatoria</taxon>
        <taxon>Bdelloidea</taxon>
        <taxon>Philodinida</taxon>
        <taxon>Philodinidae</taxon>
        <taxon>Didymodactylos</taxon>
    </lineage>
</organism>
<keyword evidence="2 5" id="KW-0812">Transmembrane</keyword>
<feature type="domain" description="Major facilitator superfamily (MFS) profile" evidence="6">
    <location>
        <begin position="111"/>
        <end position="535"/>
    </location>
</feature>
<dbReference type="GO" id="GO:0022857">
    <property type="term" value="F:transmembrane transporter activity"/>
    <property type="evidence" value="ECO:0007669"/>
    <property type="project" value="InterPro"/>
</dbReference>
<dbReference type="Proteomes" id="UP000682733">
    <property type="component" value="Unassembled WGS sequence"/>
</dbReference>
<dbReference type="Gene3D" id="1.20.1250.20">
    <property type="entry name" value="MFS general substrate transporter like domains"/>
    <property type="match status" value="1"/>
</dbReference>
<evidence type="ECO:0000256" key="2">
    <source>
        <dbReference type="ARBA" id="ARBA00022692"/>
    </source>
</evidence>
<dbReference type="PANTHER" id="PTHR24064">
    <property type="entry name" value="SOLUTE CARRIER FAMILY 22 MEMBER"/>
    <property type="match status" value="1"/>
</dbReference>
<feature type="transmembrane region" description="Helical" evidence="5">
    <location>
        <begin position="358"/>
        <end position="377"/>
    </location>
</feature>
<feature type="transmembrane region" description="Helical" evidence="5">
    <location>
        <begin position="389"/>
        <end position="409"/>
    </location>
</feature>
<dbReference type="Pfam" id="PF00083">
    <property type="entry name" value="Sugar_tr"/>
    <property type="match status" value="1"/>
</dbReference>
<dbReference type="PROSITE" id="PS50850">
    <property type="entry name" value="MFS"/>
    <property type="match status" value="1"/>
</dbReference>
<name>A0A8S2D5I8_9BILA</name>
<reference evidence="7" key="1">
    <citation type="submission" date="2021-02" db="EMBL/GenBank/DDBJ databases">
        <authorList>
            <person name="Nowell W R."/>
        </authorList>
    </citation>
    <scope>NUCLEOTIDE SEQUENCE</scope>
</reference>
<dbReference type="InterPro" id="IPR036259">
    <property type="entry name" value="MFS_trans_sf"/>
</dbReference>
<keyword evidence="3 5" id="KW-1133">Transmembrane helix</keyword>
<dbReference type="AlphaFoldDB" id="A0A8S2D5I8"/>
<evidence type="ECO:0000256" key="5">
    <source>
        <dbReference type="SAM" id="Phobius"/>
    </source>
</evidence>
<evidence type="ECO:0000313" key="9">
    <source>
        <dbReference type="Proteomes" id="UP000677228"/>
    </source>
</evidence>
<comment type="subcellular location">
    <subcellularLocation>
        <location evidence="1">Membrane</location>
        <topology evidence="1">Multi-pass membrane protein</topology>
    </subcellularLocation>
</comment>
<accession>A0A8S2D5I8</accession>
<evidence type="ECO:0000313" key="7">
    <source>
        <dbReference type="EMBL" id="CAF0848600.1"/>
    </source>
</evidence>
<evidence type="ECO:0000256" key="4">
    <source>
        <dbReference type="ARBA" id="ARBA00023136"/>
    </source>
</evidence>
<comment type="caution">
    <text evidence="7">The sequence shown here is derived from an EMBL/GenBank/DDBJ whole genome shotgun (WGS) entry which is preliminary data.</text>
</comment>
<feature type="transmembrane region" description="Helical" evidence="5">
    <location>
        <begin position="513"/>
        <end position="531"/>
    </location>
</feature>
<feature type="transmembrane region" description="Helical" evidence="5">
    <location>
        <begin position="175"/>
        <end position="198"/>
    </location>
</feature>
<sequence>MDVTITTELQEIVVNDQQSETTATTLDAVIRRCGDLGLFQFIHFFFLNMFAVSAGIVAYYYVYGAAEPEHRCRLPSSVWPNDQYKIVNLTHEKLIDLWIPKNDKCHIYTSDREKVDCGSDGWVYDRSVYGFTFTEAAQMICKSRAKRSTIATVMQSGGLSALFIGSLSDKFGRKMVARCLILVIFVTSVLTQIAMQWIPMSVNAKFGVLLLNHFTAGSIQSLFSIVFVLLLELTSSSHASLAGNSAQVGFALGEAFQTLFAYLSKNWQILKWTNLLFIGVSLPYLYFMPESPLFLYSKNEYTKLEQLLRKMAHLNKRKESDWYPYFQEFIGAQSLRVVAQNKLSFIQKSKRVLSQRATIYKLLIIGAIGFITLLLYIKISYGLADMQGISPYVGILIGAAVEVAGYISGSILLTTRLGRKYAFIVFTALTLLCVLIIPFLMKQHPLPTVIIAQLGKYAISGSVCVSWIYVPELFPTSIRGSANGFFTATNRAGAILAAVIDSSIGEKYIRITFYVYSAFALLLFINMIFSYDKKYFFTSG</sequence>
<dbReference type="EMBL" id="CAJNOK010002186">
    <property type="protein sequence ID" value="CAF0848600.1"/>
    <property type="molecule type" value="Genomic_DNA"/>
</dbReference>